<feature type="compositionally biased region" description="Basic and acidic residues" evidence="8">
    <location>
        <begin position="486"/>
        <end position="498"/>
    </location>
</feature>
<keyword evidence="4" id="KW-0378">Hydrolase</keyword>
<evidence type="ECO:0000256" key="4">
    <source>
        <dbReference type="ARBA" id="ARBA00022801"/>
    </source>
</evidence>
<evidence type="ECO:0000256" key="1">
    <source>
        <dbReference type="ARBA" id="ARBA00004477"/>
    </source>
</evidence>
<feature type="region of interest" description="Disordered" evidence="8">
    <location>
        <begin position="573"/>
        <end position="632"/>
    </location>
</feature>
<evidence type="ECO:0000256" key="8">
    <source>
        <dbReference type="SAM" id="MobiDB-lite"/>
    </source>
</evidence>
<keyword evidence="6 9" id="KW-1133">Transmembrane helix</keyword>
<gene>
    <name evidence="10" type="ORF">BJY01DRAFT_5357</name>
</gene>
<evidence type="ECO:0000256" key="5">
    <source>
        <dbReference type="ARBA" id="ARBA00022824"/>
    </source>
</evidence>
<feature type="compositionally biased region" description="Basic and acidic residues" evidence="8">
    <location>
        <begin position="530"/>
        <end position="558"/>
    </location>
</feature>
<feature type="compositionally biased region" description="Polar residues" evidence="8">
    <location>
        <begin position="517"/>
        <end position="529"/>
    </location>
</feature>
<evidence type="ECO:0000313" key="11">
    <source>
        <dbReference type="Proteomes" id="UP001610446"/>
    </source>
</evidence>
<comment type="subcellular location">
    <subcellularLocation>
        <location evidence="1">Endoplasmic reticulum membrane</location>
        <topology evidence="1">Multi-pass membrane protein</topology>
    </subcellularLocation>
</comment>
<dbReference type="SMART" id="SM00730">
    <property type="entry name" value="PSN"/>
    <property type="match status" value="1"/>
</dbReference>
<feature type="compositionally biased region" description="Acidic residues" evidence="8">
    <location>
        <begin position="66"/>
        <end position="79"/>
    </location>
</feature>
<feature type="compositionally biased region" description="Acidic residues" evidence="8">
    <location>
        <begin position="475"/>
        <end position="485"/>
    </location>
</feature>
<evidence type="ECO:0000313" key="10">
    <source>
        <dbReference type="EMBL" id="KAL2842237.1"/>
    </source>
</evidence>
<evidence type="ECO:0000256" key="6">
    <source>
        <dbReference type="ARBA" id="ARBA00022989"/>
    </source>
</evidence>
<evidence type="ECO:0000256" key="2">
    <source>
        <dbReference type="ARBA" id="ARBA00006859"/>
    </source>
</evidence>
<evidence type="ECO:0000256" key="3">
    <source>
        <dbReference type="ARBA" id="ARBA00022692"/>
    </source>
</evidence>
<dbReference type="Proteomes" id="UP001610446">
    <property type="component" value="Unassembled WGS sequence"/>
</dbReference>
<feature type="transmembrane region" description="Helical" evidence="9">
    <location>
        <begin position="278"/>
        <end position="298"/>
    </location>
</feature>
<feature type="transmembrane region" description="Helical" evidence="9">
    <location>
        <begin position="122"/>
        <end position="138"/>
    </location>
</feature>
<feature type="region of interest" description="Disordered" evidence="8">
    <location>
        <begin position="52"/>
        <end position="81"/>
    </location>
</feature>
<reference evidence="10 11" key="1">
    <citation type="submission" date="2024-07" db="EMBL/GenBank/DDBJ databases">
        <title>Section-level genome sequencing and comparative genomics of Aspergillus sections Usti and Cavernicolus.</title>
        <authorList>
            <consortium name="Lawrence Berkeley National Laboratory"/>
            <person name="Nybo J.L."/>
            <person name="Vesth T.C."/>
            <person name="Theobald S."/>
            <person name="Frisvad J.C."/>
            <person name="Larsen T.O."/>
            <person name="Kjaerboelling I."/>
            <person name="Rothschild-Mancinelli K."/>
            <person name="Lyhne E.K."/>
            <person name="Kogle M.E."/>
            <person name="Barry K."/>
            <person name="Clum A."/>
            <person name="Na H."/>
            <person name="Ledsgaard L."/>
            <person name="Lin J."/>
            <person name="Lipzen A."/>
            <person name="Kuo A."/>
            <person name="Riley R."/>
            <person name="Mondo S."/>
            <person name="Labutti K."/>
            <person name="Haridas S."/>
            <person name="Pangalinan J."/>
            <person name="Salamov A.A."/>
            <person name="Simmons B.A."/>
            <person name="Magnuson J.K."/>
            <person name="Chen J."/>
            <person name="Drula E."/>
            <person name="Henrissat B."/>
            <person name="Wiebenga A."/>
            <person name="Lubbers R.J."/>
            <person name="Gomes A.C."/>
            <person name="Makela M.R."/>
            <person name="Stajich J."/>
            <person name="Grigoriev I.V."/>
            <person name="Mortensen U.H."/>
            <person name="De Vries R.P."/>
            <person name="Baker S.E."/>
            <person name="Andersen M.R."/>
        </authorList>
    </citation>
    <scope>NUCLEOTIDE SEQUENCE [LARGE SCALE GENOMIC DNA]</scope>
    <source>
        <strain evidence="10 11">CBS 123904</strain>
    </source>
</reference>
<dbReference type="EMBL" id="JBFXLU010000101">
    <property type="protein sequence ID" value="KAL2842237.1"/>
    <property type="molecule type" value="Genomic_DNA"/>
</dbReference>
<feature type="transmembrane region" description="Helical" evidence="9">
    <location>
        <begin position="227"/>
        <end position="249"/>
    </location>
</feature>
<feature type="transmembrane region" description="Helical" evidence="9">
    <location>
        <begin position="92"/>
        <end position="110"/>
    </location>
</feature>
<dbReference type="InterPro" id="IPR006639">
    <property type="entry name" value="Preselin/SPP"/>
</dbReference>
<comment type="similarity">
    <text evidence="2">Belongs to the peptidase A22B family.</text>
</comment>
<keyword evidence="5" id="KW-0256">Endoplasmic reticulum</keyword>
<dbReference type="PANTHER" id="PTHR12174:SF23">
    <property type="entry name" value="MINOR HISTOCOMPATIBILITY ANTIGEN H13"/>
    <property type="match status" value="1"/>
</dbReference>
<accession>A0ABR4JR21</accession>
<feature type="region of interest" description="Disordered" evidence="8">
    <location>
        <begin position="510"/>
        <end position="558"/>
    </location>
</feature>
<feature type="transmembrane region" description="Helical" evidence="9">
    <location>
        <begin position="341"/>
        <end position="360"/>
    </location>
</feature>
<dbReference type="Pfam" id="PF04258">
    <property type="entry name" value="Peptidase_A22B"/>
    <property type="match status" value="1"/>
</dbReference>
<proteinExistence type="inferred from homology"/>
<keyword evidence="3 9" id="KW-0812">Transmembrane</keyword>
<evidence type="ECO:0000256" key="7">
    <source>
        <dbReference type="ARBA" id="ARBA00023136"/>
    </source>
</evidence>
<feature type="transmembrane region" description="Helical" evidence="9">
    <location>
        <begin position="447"/>
        <end position="465"/>
    </location>
</feature>
<feature type="compositionally biased region" description="Basic and acidic residues" evidence="8">
    <location>
        <begin position="584"/>
        <end position="598"/>
    </location>
</feature>
<keyword evidence="11" id="KW-1185">Reference proteome</keyword>
<comment type="caution">
    <text evidence="10">The sequence shown here is derived from an EMBL/GenBank/DDBJ whole genome shotgun (WGS) entry which is preliminary data.</text>
</comment>
<name>A0ABR4JR21_9EURO</name>
<feature type="region of interest" description="Disordered" evidence="8">
    <location>
        <begin position="475"/>
        <end position="498"/>
    </location>
</feature>
<feature type="transmembrane region" description="Helical" evidence="9">
    <location>
        <begin position="419"/>
        <end position="441"/>
    </location>
</feature>
<protein>
    <submittedName>
        <fullName evidence="10">Signal peptide peptidase-domain-containing protein</fullName>
    </submittedName>
</protein>
<keyword evidence="7 9" id="KW-0472">Membrane</keyword>
<dbReference type="PANTHER" id="PTHR12174">
    <property type="entry name" value="SIGNAL PEPTIDE PEPTIDASE"/>
    <property type="match status" value="1"/>
</dbReference>
<evidence type="ECO:0000256" key="9">
    <source>
        <dbReference type="SAM" id="Phobius"/>
    </source>
</evidence>
<organism evidence="10 11">
    <name type="scientific">Aspergillus pseudoustus</name>
    <dbReference type="NCBI Taxonomy" id="1810923"/>
    <lineage>
        <taxon>Eukaryota</taxon>
        <taxon>Fungi</taxon>
        <taxon>Dikarya</taxon>
        <taxon>Ascomycota</taxon>
        <taxon>Pezizomycotina</taxon>
        <taxon>Eurotiomycetes</taxon>
        <taxon>Eurotiomycetidae</taxon>
        <taxon>Eurotiales</taxon>
        <taxon>Aspergillaceae</taxon>
        <taxon>Aspergillus</taxon>
        <taxon>Aspergillus subgen. Nidulantes</taxon>
    </lineage>
</organism>
<sequence length="632" mass="70216">MAEVSPLAEILGQAIYHFNHVKPLLPTYGHVILSALFPLYIGAHASLSRPSSAAKPVKASDKDADNESEGEDEEDEAQDDDLKMEGLAPSDALVFPLTAGATLGGLYLVIKWMGADTLNKILGFYFSQMGIFFAMAFVKDALSVLRSFIFPRKYTRHGKIWKAKPSDRVFAAIQSSTASEPLESRPSPLLGTLIPLPSTVLNVLWACRETLYWRAKLRFHIHRVVHLDSPIGTLDVLSVLMALPAVVYFTFFSKPWWLTNFLGFSFCYGTLQLMSPSTFVTGSLILGSLFFYDIYFVYFTPLMVTVAKNLDVPIKLLFPRPPAPTESPDTVSLAMLGLGDIIVPGMMVGLALRFDLYLYYKRKGILKAKAEGEESGFVRPVFQQATGGWGERFWAPSTKSNVPQLEIPYQDARSFPKTYFKASLVGYTIGMVTTLAVMQIFDHAQPALLYLVPGILISLWGTALAKSQVHEMWEFNEGEEDEEDASEKKSETDQKDTIITDKSRGLFARLFSKSSERTQPQTSDTTPNETGHDTVKAQDASQDGKADSKVKSDSKADIEDDSKHLDIFSFSIHVPRKAKASKPGVEERAVDSTLEKENWSYVGVDNQSKQDNEPPAKRRRRSPRNNAAATSQ</sequence>
<dbReference type="InterPro" id="IPR007369">
    <property type="entry name" value="Peptidase_A22B_SPP"/>
</dbReference>